<dbReference type="STRING" id="136037.A0A067R939"/>
<evidence type="ECO:0000313" key="2">
    <source>
        <dbReference type="Proteomes" id="UP000027135"/>
    </source>
</evidence>
<reference evidence="1 2" key="1">
    <citation type="journal article" date="2014" name="Nat. Commun.">
        <title>Molecular traces of alternative social organization in a termite genome.</title>
        <authorList>
            <person name="Terrapon N."/>
            <person name="Li C."/>
            <person name="Robertson H.M."/>
            <person name="Ji L."/>
            <person name="Meng X."/>
            <person name="Booth W."/>
            <person name="Chen Z."/>
            <person name="Childers C.P."/>
            <person name="Glastad K.M."/>
            <person name="Gokhale K."/>
            <person name="Gowin J."/>
            <person name="Gronenberg W."/>
            <person name="Hermansen R.A."/>
            <person name="Hu H."/>
            <person name="Hunt B.G."/>
            <person name="Huylmans A.K."/>
            <person name="Khalil S.M."/>
            <person name="Mitchell R.D."/>
            <person name="Munoz-Torres M.C."/>
            <person name="Mustard J.A."/>
            <person name="Pan H."/>
            <person name="Reese J.T."/>
            <person name="Scharf M.E."/>
            <person name="Sun F."/>
            <person name="Vogel H."/>
            <person name="Xiao J."/>
            <person name="Yang W."/>
            <person name="Yang Z."/>
            <person name="Yang Z."/>
            <person name="Zhou J."/>
            <person name="Zhu J."/>
            <person name="Brent C.S."/>
            <person name="Elsik C.G."/>
            <person name="Goodisman M.A."/>
            <person name="Liberles D.A."/>
            <person name="Roe R.M."/>
            <person name="Vargo E.L."/>
            <person name="Vilcinskas A."/>
            <person name="Wang J."/>
            <person name="Bornberg-Bauer E."/>
            <person name="Korb J."/>
            <person name="Zhang G."/>
            <person name="Liebig J."/>
        </authorList>
    </citation>
    <scope>NUCLEOTIDE SEQUENCE [LARGE SCALE GENOMIC DNA]</scope>
    <source>
        <tissue evidence="1">Whole organism</tissue>
    </source>
</reference>
<accession>A0A067R939</accession>
<gene>
    <name evidence="1" type="ORF">L798_05817</name>
</gene>
<organism evidence="1 2">
    <name type="scientific">Zootermopsis nevadensis</name>
    <name type="common">Dampwood termite</name>
    <dbReference type="NCBI Taxonomy" id="136037"/>
    <lineage>
        <taxon>Eukaryota</taxon>
        <taxon>Metazoa</taxon>
        <taxon>Ecdysozoa</taxon>
        <taxon>Arthropoda</taxon>
        <taxon>Hexapoda</taxon>
        <taxon>Insecta</taxon>
        <taxon>Pterygota</taxon>
        <taxon>Neoptera</taxon>
        <taxon>Polyneoptera</taxon>
        <taxon>Dictyoptera</taxon>
        <taxon>Blattodea</taxon>
        <taxon>Blattoidea</taxon>
        <taxon>Termitoidae</taxon>
        <taxon>Termopsidae</taxon>
        <taxon>Zootermopsis</taxon>
    </lineage>
</organism>
<proteinExistence type="predicted"/>
<evidence type="ECO:0000313" key="1">
    <source>
        <dbReference type="EMBL" id="KDR20190.1"/>
    </source>
</evidence>
<dbReference type="Pfam" id="PF23579">
    <property type="entry name" value="ARM_TBCD"/>
    <property type="match status" value="1"/>
</dbReference>
<dbReference type="AlphaFoldDB" id="A0A067R939"/>
<protein>
    <submittedName>
        <fullName evidence="1">Tubulin-specific chaperone D</fullName>
    </submittedName>
</protein>
<sequence length="79" mass="8945">MASDVVVNGSEREVSDIEPVLQLLEIQNPSDNATWQTRYVLLSIIVIIPLNISRLDSFKPEDPGNESRKTVMERYVCVL</sequence>
<dbReference type="Proteomes" id="UP000027135">
    <property type="component" value="Unassembled WGS sequence"/>
</dbReference>
<dbReference type="eggNOG" id="KOG1943">
    <property type="taxonomic scope" value="Eukaryota"/>
</dbReference>
<name>A0A067R939_ZOONE</name>
<keyword evidence="2" id="KW-1185">Reference proteome</keyword>
<dbReference type="EMBL" id="KK852615">
    <property type="protein sequence ID" value="KDR20190.1"/>
    <property type="molecule type" value="Genomic_DNA"/>
</dbReference>
<dbReference type="InParanoid" id="A0A067R939"/>